<gene>
    <name evidence="2" type="ORF">EDD36DRAFT_473871</name>
</gene>
<keyword evidence="3" id="KW-1185">Reference proteome</keyword>
<reference evidence="2" key="1">
    <citation type="journal article" date="2022" name="bioRxiv">
        <title>Deciphering the potential niche of two novel black yeast fungi from a biological soil crust based on their genomes, phenotypes, and melanin regulation.</title>
        <authorList>
            <consortium name="DOE Joint Genome Institute"/>
            <person name="Carr E.C."/>
            <person name="Barton Q."/>
            <person name="Grambo S."/>
            <person name="Sullivan M."/>
            <person name="Renfro C.M."/>
            <person name="Kuo A."/>
            <person name="Pangilinan J."/>
            <person name="Lipzen A."/>
            <person name="Keymanesh K."/>
            <person name="Savage E."/>
            <person name="Barry K."/>
            <person name="Grigoriev I.V."/>
            <person name="Riekhof W.R."/>
            <person name="Harris S.S."/>
        </authorList>
    </citation>
    <scope>NUCLEOTIDE SEQUENCE</scope>
    <source>
        <strain evidence="2">JF 03-4F</strain>
    </source>
</reference>
<dbReference type="EMBL" id="MU404353">
    <property type="protein sequence ID" value="KAI1613851.1"/>
    <property type="molecule type" value="Genomic_DNA"/>
</dbReference>
<feature type="region of interest" description="Disordered" evidence="1">
    <location>
        <begin position="36"/>
        <end position="70"/>
    </location>
</feature>
<protein>
    <submittedName>
        <fullName evidence="2">Uncharacterized protein</fullName>
    </submittedName>
</protein>
<dbReference type="Proteomes" id="UP001203852">
    <property type="component" value="Unassembled WGS sequence"/>
</dbReference>
<proteinExistence type="predicted"/>
<evidence type="ECO:0000256" key="1">
    <source>
        <dbReference type="SAM" id="MobiDB-lite"/>
    </source>
</evidence>
<dbReference type="AlphaFoldDB" id="A0AAN6IDV4"/>
<evidence type="ECO:0000313" key="2">
    <source>
        <dbReference type="EMBL" id="KAI1613851.1"/>
    </source>
</evidence>
<sequence>MSTTQGFRLEEQAPPCVSLPPSELQPQTEKLISSFKHEHSQNTQPGCQPQAPAAQRHEYHPHTSSTNNAPWADDLAGFDIHPIWRSEAFRLAVYDDFLSVPELDRAEYNYSPEMYERMKPALRLATLFLKTSTPFMARIRYAPFAHFSLTEGGQVFKALDEAGWRETPEKLKSFEQDLLRMCTPYRITVVSNDCPMVLETDAAREGQNVCAISDLQHHHDHKSPLKVDCPHTALSTQWIEFLRSPDWDTMDVSDKYSQLLSLALTLVHELAHAVWSYRKASELEYDRRCPKWTKLPRGHLREPRYGSMEWAELGYVVEMMIMGGLQELMHLEVNINLLGEKVPYLRKDIHFAQLDNNGSVVSVQTMEPMYTQVFFNGATWAEWIEGKAAWSTDIIPGRVELMLDQPERTRLTLPGSTTACCANKVRSKHLVPSKVVPLPPRKPIGYMSI</sequence>
<comment type="caution">
    <text evidence="2">The sequence shown here is derived from an EMBL/GenBank/DDBJ whole genome shotgun (WGS) entry which is preliminary data.</text>
</comment>
<name>A0AAN6IDV4_9EURO</name>
<accession>A0AAN6IDV4</accession>
<organism evidence="2 3">
    <name type="scientific">Exophiala viscosa</name>
    <dbReference type="NCBI Taxonomy" id="2486360"/>
    <lineage>
        <taxon>Eukaryota</taxon>
        <taxon>Fungi</taxon>
        <taxon>Dikarya</taxon>
        <taxon>Ascomycota</taxon>
        <taxon>Pezizomycotina</taxon>
        <taxon>Eurotiomycetes</taxon>
        <taxon>Chaetothyriomycetidae</taxon>
        <taxon>Chaetothyriales</taxon>
        <taxon>Herpotrichiellaceae</taxon>
        <taxon>Exophiala</taxon>
    </lineage>
</organism>
<feature type="region of interest" description="Disordered" evidence="1">
    <location>
        <begin position="1"/>
        <end position="24"/>
    </location>
</feature>
<feature type="compositionally biased region" description="Low complexity" evidence="1">
    <location>
        <begin position="44"/>
        <end position="54"/>
    </location>
</feature>
<evidence type="ECO:0000313" key="3">
    <source>
        <dbReference type="Proteomes" id="UP001203852"/>
    </source>
</evidence>